<evidence type="ECO:0000313" key="1">
    <source>
        <dbReference type="EMBL" id="KAK2164903.1"/>
    </source>
</evidence>
<dbReference type="AlphaFoldDB" id="A0AAD9NDU3"/>
<protein>
    <submittedName>
        <fullName evidence="1">Uncharacterized protein</fullName>
    </submittedName>
</protein>
<evidence type="ECO:0000313" key="2">
    <source>
        <dbReference type="Proteomes" id="UP001209878"/>
    </source>
</evidence>
<dbReference type="EMBL" id="JAODUO010001391">
    <property type="protein sequence ID" value="KAK2164903.1"/>
    <property type="molecule type" value="Genomic_DNA"/>
</dbReference>
<reference evidence="1" key="1">
    <citation type="journal article" date="2023" name="Mol. Biol. Evol.">
        <title>Third-Generation Sequencing Reveals the Adaptive Role of the Epigenome in Three Deep-Sea Polychaetes.</title>
        <authorList>
            <person name="Perez M."/>
            <person name="Aroh O."/>
            <person name="Sun Y."/>
            <person name="Lan Y."/>
            <person name="Juniper S.K."/>
            <person name="Young C.R."/>
            <person name="Angers B."/>
            <person name="Qian P.Y."/>
        </authorList>
    </citation>
    <scope>NUCLEOTIDE SEQUENCE</scope>
    <source>
        <strain evidence="1">R07B-5</strain>
    </source>
</reference>
<keyword evidence="2" id="KW-1185">Reference proteome</keyword>
<dbReference type="Proteomes" id="UP001209878">
    <property type="component" value="Unassembled WGS sequence"/>
</dbReference>
<accession>A0AAD9NDU3</accession>
<gene>
    <name evidence="1" type="ORF">NP493_1393g00041</name>
</gene>
<sequence length="92" mass="10962">MEAERQQKTQENFVGLDEKVQNFAREIAKRDAEKDELMTALSRSCEELTSLRTKVSMESSERALRIQQLEDEVMRHDLEDRDQVRLRPRHVF</sequence>
<name>A0AAD9NDU3_RIDPI</name>
<organism evidence="1 2">
    <name type="scientific">Ridgeia piscesae</name>
    <name type="common">Tubeworm</name>
    <dbReference type="NCBI Taxonomy" id="27915"/>
    <lineage>
        <taxon>Eukaryota</taxon>
        <taxon>Metazoa</taxon>
        <taxon>Spiralia</taxon>
        <taxon>Lophotrochozoa</taxon>
        <taxon>Annelida</taxon>
        <taxon>Polychaeta</taxon>
        <taxon>Sedentaria</taxon>
        <taxon>Canalipalpata</taxon>
        <taxon>Sabellida</taxon>
        <taxon>Siboglinidae</taxon>
        <taxon>Ridgeia</taxon>
    </lineage>
</organism>
<proteinExistence type="predicted"/>
<comment type="caution">
    <text evidence="1">The sequence shown here is derived from an EMBL/GenBank/DDBJ whole genome shotgun (WGS) entry which is preliminary data.</text>
</comment>